<dbReference type="Pfam" id="PF26639">
    <property type="entry name" value="Het-6_barrel"/>
    <property type="match status" value="1"/>
</dbReference>
<keyword evidence="3" id="KW-1185">Reference proteome</keyword>
<dbReference type="PANTHER" id="PTHR24148:SF73">
    <property type="entry name" value="HET DOMAIN PROTEIN (AFU_ORTHOLOGUE AFUA_8G01020)"/>
    <property type="match status" value="1"/>
</dbReference>
<gene>
    <name evidence="2" type="ORF">BP6252_10974</name>
</gene>
<feature type="domain" description="Heterokaryon incompatibility" evidence="1">
    <location>
        <begin position="53"/>
        <end position="277"/>
    </location>
</feature>
<dbReference type="STRING" id="1849047.A0A3D8QNR5"/>
<dbReference type="PANTHER" id="PTHR24148">
    <property type="entry name" value="ANKYRIN REPEAT DOMAIN-CONTAINING PROTEIN 39 HOMOLOG-RELATED"/>
    <property type="match status" value="1"/>
</dbReference>
<dbReference type="Proteomes" id="UP000256645">
    <property type="component" value="Unassembled WGS sequence"/>
</dbReference>
<dbReference type="InterPro" id="IPR052895">
    <property type="entry name" value="HetReg/Transcr_Mod"/>
</dbReference>
<organism evidence="2 3">
    <name type="scientific">Coleophoma cylindrospora</name>
    <dbReference type="NCBI Taxonomy" id="1849047"/>
    <lineage>
        <taxon>Eukaryota</taxon>
        <taxon>Fungi</taxon>
        <taxon>Dikarya</taxon>
        <taxon>Ascomycota</taxon>
        <taxon>Pezizomycotina</taxon>
        <taxon>Leotiomycetes</taxon>
        <taxon>Helotiales</taxon>
        <taxon>Dermateaceae</taxon>
        <taxon>Coleophoma</taxon>
    </lineage>
</organism>
<name>A0A3D8QNR5_9HELO</name>
<comment type="caution">
    <text evidence="2">The sequence shown here is derived from an EMBL/GenBank/DDBJ whole genome shotgun (WGS) entry which is preliminary data.</text>
</comment>
<sequence>MSSQLFSTAGALEYSPLPAKGGFLRLLDVLPSDHGSVLQCSLREASLSSQKSYKAVSYAWVDDTADVAGLQKTIVCNGIQISIQENLYSALRTFQNDRSIVTLWVDYLCINQQDDNERSEQVKIMREIYSHSSEVLIWLGPNKAGDYVGGGHVVGATQTENEDHKCVWHNDNSDHGMMDSYFESFRLLEREPDDEFVPPEKFTIIGRKATSLPWLRDVFGAFCVLNQLAQGVPAKDLGVLRASMTSPGQIAWSRGITNGFWAIVDSSWWQRTWVIQESVVARKATVYFGHMSAPWTMLSEAAATYVKELAASDLISGIYTRDPISRLANDILDIESVRIARVNGLRPPFLSILRRFRTKKSSDPRDKVFGLLGLADEEAFASLAPDYSLSREKVMLRTAVEVIFKSSGLEALAGSVTGPSSVPSWMTDWAEPPMGSELERLSRLHLYNASRSQAGITRLHGDSLLELQGYFVDTINFVGVELPADGIVRMKETLAEWKTNWFAETRSSQYRDKHDAFWRTISADTSYVESTQRSTMRFGHCRYRRAGEDGCDAFDAWTADDTAIRNRRSSMGPGGLMKNYVEPAMLSSLKNSFYYAFLTASTSRKFFSTKNGFIGIGPPNLVNGDKVFIVLGSRVPLILRPTSVSYQRPIQDSFKPFGIPLAR</sequence>
<protein>
    <recommendedName>
        <fullName evidence="1">Heterokaryon incompatibility domain-containing protein</fullName>
    </recommendedName>
</protein>
<evidence type="ECO:0000313" key="2">
    <source>
        <dbReference type="EMBL" id="RDW63429.1"/>
    </source>
</evidence>
<dbReference type="AlphaFoldDB" id="A0A3D8QNR5"/>
<evidence type="ECO:0000313" key="3">
    <source>
        <dbReference type="Proteomes" id="UP000256645"/>
    </source>
</evidence>
<dbReference type="OrthoDB" id="2157530at2759"/>
<dbReference type="InterPro" id="IPR010730">
    <property type="entry name" value="HET"/>
</dbReference>
<accession>A0A3D8QNR5</accession>
<proteinExistence type="predicted"/>
<dbReference type="Pfam" id="PF06985">
    <property type="entry name" value="HET"/>
    <property type="match status" value="1"/>
</dbReference>
<reference evidence="2 3" key="1">
    <citation type="journal article" date="2018" name="IMA Fungus">
        <title>IMA Genome-F 9: Draft genome sequence of Annulohypoxylon stygium, Aspergillus mulundensis, Berkeleyomyces basicola (syn. Thielaviopsis basicola), Ceratocystis smalleyi, two Cercospora beticola strains, Coleophoma cylindrospora, Fusarium fracticaudum, Phialophora cf. hyalina, and Morchella septimelata.</title>
        <authorList>
            <person name="Wingfield B.D."/>
            <person name="Bills G.F."/>
            <person name="Dong Y."/>
            <person name="Huang W."/>
            <person name="Nel W.J."/>
            <person name="Swalarsk-Parry B.S."/>
            <person name="Vaghefi N."/>
            <person name="Wilken P.M."/>
            <person name="An Z."/>
            <person name="de Beer Z.W."/>
            <person name="De Vos L."/>
            <person name="Chen L."/>
            <person name="Duong T.A."/>
            <person name="Gao Y."/>
            <person name="Hammerbacher A."/>
            <person name="Kikkert J.R."/>
            <person name="Li Y."/>
            <person name="Li H."/>
            <person name="Li K."/>
            <person name="Li Q."/>
            <person name="Liu X."/>
            <person name="Ma X."/>
            <person name="Naidoo K."/>
            <person name="Pethybridge S.J."/>
            <person name="Sun J."/>
            <person name="Steenkamp E.T."/>
            <person name="van der Nest M.A."/>
            <person name="van Wyk S."/>
            <person name="Wingfield M.J."/>
            <person name="Xiong C."/>
            <person name="Yue Q."/>
            <person name="Zhang X."/>
        </authorList>
    </citation>
    <scope>NUCLEOTIDE SEQUENCE [LARGE SCALE GENOMIC DNA]</scope>
    <source>
        <strain evidence="2 3">BP6252</strain>
    </source>
</reference>
<dbReference type="EMBL" id="PDLM01000013">
    <property type="protein sequence ID" value="RDW63429.1"/>
    <property type="molecule type" value="Genomic_DNA"/>
</dbReference>
<evidence type="ECO:0000259" key="1">
    <source>
        <dbReference type="Pfam" id="PF06985"/>
    </source>
</evidence>